<evidence type="ECO:0000313" key="2">
    <source>
        <dbReference type="Proteomes" id="UP001595075"/>
    </source>
</evidence>
<keyword evidence="2" id="KW-1185">Reference proteome</keyword>
<proteinExistence type="predicted"/>
<organism evidence="1 2">
    <name type="scientific">Oculimacula yallundae</name>
    <dbReference type="NCBI Taxonomy" id="86028"/>
    <lineage>
        <taxon>Eukaryota</taxon>
        <taxon>Fungi</taxon>
        <taxon>Dikarya</taxon>
        <taxon>Ascomycota</taxon>
        <taxon>Pezizomycotina</taxon>
        <taxon>Leotiomycetes</taxon>
        <taxon>Helotiales</taxon>
        <taxon>Ploettnerulaceae</taxon>
        <taxon>Oculimacula</taxon>
    </lineage>
</organism>
<name>A0ABR4C0R7_9HELO</name>
<sequence>MPLSLLEPVLDNLEWELECAAPVPPRFEPGLGGCDGCDHPHCGHSQQSLGRTIRDYHGAQSCVRQCPFRGHKVAVNTFTSTFAILLANTSSNTPLTTLFHTNGSLFNDLDLINSEYPRFRNNK</sequence>
<gene>
    <name evidence="1" type="ORF">VTL71DRAFT_5324</name>
</gene>
<evidence type="ECO:0000313" key="1">
    <source>
        <dbReference type="EMBL" id="KAL2063519.1"/>
    </source>
</evidence>
<dbReference type="EMBL" id="JAZHXI010000015">
    <property type="protein sequence ID" value="KAL2063519.1"/>
    <property type="molecule type" value="Genomic_DNA"/>
</dbReference>
<protein>
    <submittedName>
        <fullName evidence="1">Uncharacterized protein</fullName>
    </submittedName>
</protein>
<dbReference type="Proteomes" id="UP001595075">
    <property type="component" value="Unassembled WGS sequence"/>
</dbReference>
<accession>A0ABR4C0R7</accession>
<comment type="caution">
    <text evidence="1">The sequence shown here is derived from an EMBL/GenBank/DDBJ whole genome shotgun (WGS) entry which is preliminary data.</text>
</comment>
<reference evidence="1 2" key="1">
    <citation type="journal article" date="2024" name="Commun. Biol.">
        <title>Comparative genomic analysis of thermophilic fungi reveals convergent evolutionary adaptations and gene losses.</title>
        <authorList>
            <person name="Steindorff A.S."/>
            <person name="Aguilar-Pontes M.V."/>
            <person name="Robinson A.J."/>
            <person name="Andreopoulos B."/>
            <person name="LaButti K."/>
            <person name="Kuo A."/>
            <person name="Mondo S."/>
            <person name="Riley R."/>
            <person name="Otillar R."/>
            <person name="Haridas S."/>
            <person name="Lipzen A."/>
            <person name="Grimwood J."/>
            <person name="Schmutz J."/>
            <person name="Clum A."/>
            <person name="Reid I.D."/>
            <person name="Moisan M.C."/>
            <person name="Butler G."/>
            <person name="Nguyen T.T.M."/>
            <person name="Dewar K."/>
            <person name="Conant G."/>
            <person name="Drula E."/>
            <person name="Henrissat B."/>
            <person name="Hansel C."/>
            <person name="Singer S."/>
            <person name="Hutchinson M.I."/>
            <person name="de Vries R.P."/>
            <person name="Natvig D.O."/>
            <person name="Powell A.J."/>
            <person name="Tsang A."/>
            <person name="Grigoriev I.V."/>
        </authorList>
    </citation>
    <scope>NUCLEOTIDE SEQUENCE [LARGE SCALE GENOMIC DNA]</scope>
    <source>
        <strain evidence="1 2">CBS 494.80</strain>
    </source>
</reference>